<name>A0AAD1Y1M3_EUPCR</name>
<feature type="region of interest" description="Disordered" evidence="16">
    <location>
        <begin position="1292"/>
        <end position="1334"/>
    </location>
</feature>
<keyword evidence="4" id="KW-0963">Cytoplasm</keyword>
<feature type="region of interest" description="Disordered" evidence="16">
    <location>
        <begin position="143"/>
        <end position="195"/>
    </location>
</feature>
<keyword evidence="13 15" id="KW-0067">ATP-binding</keyword>
<organism evidence="19 20">
    <name type="scientific">Euplotes crassus</name>
    <dbReference type="NCBI Taxonomy" id="5936"/>
    <lineage>
        <taxon>Eukaryota</taxon>
        <taxon>Sar</taxon>
        <taxon>Alveolata</taxon>
        <taxon>Ciliophora</taxon>
        <taxon>Intramacronucleata</taxon>
        <taxon>Spirotrichea</taxon>
        <taxon>Hypotrichia</taxon>
        <taxon>Euplotida</taxon>
        <taxon>Euplotidae</taxon>
        <taxon>Moneuplotes</taxon>
    </lineage>
</organism>
<evidence type="ECO:0000256" key="16">
    <source>
        <dbReference type="SAM" id="MobiDB-lite"/>
    </source>
</evidence>
<dbReference type="InterPro" id="IPR013083">
    <property type="entry name" value="Znf_RING/FYVE/PHD"/>
</dbReference>
<dbReference type="CDD" id="cd17300">
    <property type="entry name" value="PIPKc_PIKfyve"/>
    <property type="match status" value="1"/>
</dbReference>
<feature type="compositionally biased region" description="Basic and acidic residues" evidence="16">
    <location>
        <begin position="1059"/>
        <end position="1069"/>
    </location>
</feature>
<dbReference type="GO" id="GO:0008270">
    <property type="term" value="F:zinc ion binding"/>
    <property type="evidence" value="ECO:0007669"/>
    <property type="project" value="UniProtKB-KW"/>
</dbReference>
<evidence type="ECO:0000256" key="8">
    <source>
        <dbReference type="ARBA" id="ARBA00022753"/>
    </source>
</evidence>
<dbReference type="PROSITE" id="PS51455">
    <property type="entry name" value="PIPK"/>
    <property type="match status" value="1"/>
</dbReference>
<dbReference type="SMART" id="SM00330">
    <property type="entry name" value="PIPKc"/>
    <property type="match status" value="1"/>
</dbReference>
<dbReference type="SUPFAM" id="SSF52029">
    <property type="entry name" value="GroEL apical domain-like"/>
    <property type="match status" value="1"/>
</dbReference>
<evidence type="ECO:0000256" key="3">
    <source>
        <dbReference type="ARBA" id="ARBA00012009"/>
    </source>
</evidence>
<feature type="compositionally biased region" description="Low complexity" evidence="16">
    <location>
        <begin position="146"/>
        <end position="156"/>
    </location>
</feature>
<dbReference type="InterPro" id="IPR000306">
    <property type="entry name" value="Znf_FYVE"/>
</dbReference>
<proteinExistence type="predicted"/>
<dbReference type="Gene3D" id="3.30.810.10">
    <property type="entry name" value="2-Layer Sandwich"/>
    <property type="match status" value="1"/>
</dbReference>
<feature type="compositionally biased region" description="Polar residues" evidence="16">
    <location>
        <begin position="1292"/>
        <end position="1302"/>
    </location>
</feature>
<comment type="caution">
    <text evidence="19">The sequence shown here is derived from an EMBL/GenBank/DDBJ whole genome shotgun (WGS) entry which is preliminary data.</text>
</comment>
<dbReference type="EMBL" id="CAMPGE010025129">
    <property type="protein sequence ID" value="CAI2382914.1"/>
    <property type="molecule type" value="Genomic_DNA"/>
</dbReference>
<dbReference type="SMART" id="SM00064">
    <property type="entry name" value="FYVE"/>
    <property type="match status" value="1"/>
</dbReference>
<feature type="domain" description="PIPK" evidence="18">
    <location>
        <begin position="1475"/>
        <end position="1804"/>
    </location>
</feature>
<evidence type="ECO:0000256" key="6">
    <source>
        <dbReference type="ARBA" id="ARBA00022723"/>
    </source>
</evidence>
<dbReference type="GO" id="GO:0046854">
    <property type="term" value="P:phosphatidylinositol phosphate biosynthetic process"/>
    <property type="evidence" value="ECO:0007669"/>
    <property type="project" value="TreeGrafter"/>
</dbReference>
<evidence type="ECO:0000256" key="12">
    <source>
        <dbReference type="ARBA" id="ARBA00022833"/>
    </source>
</evidence>
<dbReference type="Pfam" id="PF01504">
    <property type="entry name" value="PIP5K"/>
    <property type="match status" value="1"/>
</dbReference>
<dbReference type="PANTHER" id="PTHR45748:SF7">
    <property type="entry name" value="1-PHOSPHATIDYLINOSITOL 3-PHOSPHATE 5-KINASE-RELATED"/>
    <property type="match status" value="1"/>
</dbReference>
<evidence type="ECO:0000256" key="5">
    <source>
        <dbReference type="ARBA" id="ARBA00022679"/>
    </source>
</evidence>
<keyword evidence="8" id="KW-0967">Endosome</keyword>
<dbReference type="Gene3D" id="3.50.7.10">
    <property type="entry name" value="GroEL"/>
    <property type="match status" value="1"/>
</dbReference>
<dbReference type="EC" id="2.7.1.150" evidence="3"/>
<evidence type="ECO:0000256" key="13">
    <source>
        <dbReference type="ARBA" id="ARBA00022840"/>
    </source>
</evidence>
<evidence type="ECO:0000256" key="4">
    <source>
        <dbReference type="ARBA" id="ARBA00022490"/>
    </source>
</evidence>
<keyword evidence="11" id="KW-0833">Ubl conjugation pathway</keyword>
<feature type="compositionally biased region" description="Polar residues" evidence="16">
    <location>
        <begin position="163"/>
        <end position="172"/>
    </location>
</feature>
<dbReference type="GO" id="GO:0000285">
    <property type="term" value="F:1-phosphatidylinositol-3-phosphate 5-kinase activity"/>
    <property type="evidence" value="ECO:0007669"/>
    <property type="project" value="UniProtKB-EC"/>
</dbReference>
<dbReference type="InterPro" id="IPR044769">
    <property type="entry name" value="PIKfyve_PIPKc"/>
</dbReference>
<evidence type="ECO:0000256" key="14">
    <source>
        <dbReference type="PROSITE-ProRule" id="PRU00091"/>
    </source>
</evidence>
<keyword evidence="9 14" id="KW-0863">Zinc-finger</keyword>
<reference evidence="19" key="1">
    <citation type="submission" date="2023-07" db="EMBL/GenBank/DDBJ databases">
        <authorList>
            <consortium name="AG Swart"/>
            <person name="Singh M."/>
            <person name="Singh A."/>
            <person name="Seah K."/>
            <person name="Emmerich C."/>
        </authorList>
    </citation>
    <scope>NUCLEOTIDE SEQUENCE</scope>
    <source>
        <strain evidence="19">DP1</strain>
    </source>
</reference>
<dbReference type="Pfam" id="PF00118">
    <property type="entry name" value="Cpn60_TCP1"/>
    <property type="match status" value="1"/>
</dbReference>
<evidence type="ECO:0000256" key="2">
    <source>
        <dbReference type="ARBA" id="ARBA00004496"/>
    </source>
</evidence>
<evidence type="ECO:0000313" key="19">
    <source>
        <dbReference type="EMBL" id="CAI2382914.1"/>
    </source>
</evidence>
<evidence type="ECO:0000256" key="15">
    <source>
        <dbReference type="PROSITE-ProRule" id="PRU00781"/>
    </source>
</evidence>
<keyword evidence="12" id="KW-0862">Zinc</keyword>
<feature type="domain" description="FYVE-type" evidence="17">
    <location>
        <begin position="26"/>
        <end position="101"/>
    </location>
</feature>
<keyword evidence="7 15" id="KW-0547">Nucleotide-binding</keyword>
<dbReference type="InterPro" id="IPR027484">
    <property type="entry name" value="PInositol-4-P-5-kinase_N"/>
</dbReference>
<dbReference type="InterPro" id="IPR027409">
    <property type="entry name" value="GroEL-like_apical_dom_sf"/>
</dbReference>
<protein>
    <recommendedName>
        <fullName evidence="3">1-phosphatidylinositol-3-phosphate 5-kinase</fullName>
        <ecNumber evidence="3">2.7.1.150</ecNumber>
    </recommendedName>
</protein>
<evidence type="ECO:0000259" key="18">
    <source>
        <dbReference type="PROSITE" id="PS51455"/>
    </source>
</evidence>
<dbReference type="PROSITE" id="PS50178">
    <property type="entry name" value="ZF_FYVE"/>
    <property type="match status" value="1"/>
</dbReference>
<feature type="region of interest" description="Disordered" evidence="16">
    <location>
        <begin position="725"/>
        <end position="746"/>
    </location>
</feature>
<evidence type="ECO:0000256" key="9">
    <source>
        <dbReference type="ARBA" id="ARBA00022771"/>
    </source>
</evidence>
<accession>A0AAD1Y1M3</accession>
<dbReference type="InterPro" id="IPR002498">
    <property type="entry name" value="PInositol-4-P-4/5-kinase_core"/>
</dbReference>
<feature type="compositionally biased region" description="Basic and acidic residues" evidence="16">
    <location>
        <begin position="173"/>
        <end position="189"/>
    </location>
</feature>
<dbReference type="SUPFAM" id="SSF56104">
    <property type="entry name" value="SAICAR synthase-like"/>
    <property type="match status" value="1"/>
</dbReference>
<keyword evidence="5 15" id="KW-0808">Transferase</keyword>
<dbReference type="Proteomes" id="UP001295684">
    <property type="component" value="Unassembled WGS sequence"/>
</dbReference>
<evidence type="ECO:0000256" key="1">
    <source>
        <dbReference type="ARBA" id="ARBA00004177"/>
    </source>
</evidence>
<evidence type="ECO:0000313" key="20">
    <source>
        <dbReference type="Proteomes" id="UP001295684"/>
    </source>
</evidence>
<dbReference type="SUPFAM" id="SSF57903">
    <property type="entry name" value="FYVE/PHD zinc finger"/>
    <property type="match status" value="1"/>
</dbReference>
<keyword evidence="6" id="KW-0479">Metal-binding</keyword>
<evidence type="ECO:0000259" key="17">
    <source>
        <dbReference type="PROSITE" id="PS50178"/>
    </source>
</evidence>
<dbReference type="PANTHER" id="PTHR45748">
    <property type="entry name" value="1-PHOSPHATIDYLINOSITOL 3-PHOSPHATE 5-KINASE-RELATED"/>
    <property type="match status" value="1"/>
</dbReference>
<feature type="compositionally biased region" description="Acidic residues" evidence="16">
    <location>
        <begin position="616"/>
        <end position="632"/>
    </location>
</feature>
<keyword evidence="10 15" id="KW-0418">Kinase</keyword>
<evidence type="ECO:0000256" key="10">
    <source>
        <dbReference type="ARBA" id="ARBA00022777"/>
    </source>
</evidence>
<dbReference type="InterPro" id="IPR017455">
    <property type="entry name" value="Znf_FYVE-rel"/>
</dbReference>
<dbReference type="InterPro" id="IPR011011">
    <property type="entry name" value="Znf_FYVE_PHD"/>
</dbReference>
<dbReference type="Gene3D" id="3.30.800.10">
    <property type="entry name" value="Phosphatidylinositol Phosphate Kinase II Beta"/>
    <property type="match status" value="1"/>
</dbReference>
<evidence type="ECO:0000256" key="11">
    <source>
        <dbReference type="ARBA" id="ARBA00022786"/>
    </source>
</evidence>
<dbReference type="Gene3D" id="3.30.40.10">
    <property type="entry name" value="Zinc/RING finger domain, C3HC4 (zinc finger)"/>
    <property type="match status" value="1"/>
</dbReference>
<feature type="region of interest" description="Disordered" evidence="16">
    <location>
        <begin position="1043"/>
        <end position="1083"/>
    </location>
</feature>
<dbReference type="FunFam" id="3.50.7.10:FF:000007">
    <property type="entry name" value="1-phosphatidylinositol 3-phosphate 5-kinase isoform X1"/>
    <property type="match status" value="1"/>
</dbReference>
<feature type="region of interest" description="Disordered" evidence="16">
    <location>
        <begin position="610"/>
        <end position="640"/>
    </location>
</feature>
<sequence length="1807" mass="210196">MNSSLEMTEEQKLAVMDTTRDHWVPNKSAKQCNKCLKEFNFFRRRHHCRICGNVFCSNCCNTKKNHKIFNGKKNKKTLKKARRSKGSTSIRICEKCLEQYTQLQEMVEEKMRRKNDKVSSTQIFNQRMFSSFRESMNNFRDEADSFKNSSSQSVSSRDLDFSITPTNQNSSKIDSERFNKNGNEEERRSNSLSNLASDVEVEKRLSDTSQITKPREDRILKLISHESNKDTGEESIADPGLSKVRSEIVVSKSIRKEIEEYLYNTHIDEYNRNQEINDWNPKKRELFNDLDRLIDYHVHEIVDHIFQEEELQEIFKNQNKNNEEIWKKRFLEYIIKAIRLVKPSERLMKDTMNINDYVMINLIDHENDKKCSYINGCVIKNNIADRRMRSEIKNPKILLIGNSVGFTQEDTCADIETLVKQEEHYTDILMERISQVKPDVIILEKDISRAILVKIKNLKITVITNVERSSIEKIARSTETLIIPSVNLIQKKTVLGSCKKFYVKKGSTKVMKEKSKIMTMNQNLIYFDGCKPWYGSTICLSGPDPSALEIISKYLKQALKYCRDLVLEREYLFVSDADSEDKMNTPFLLPKVGIGKFSLKYVSAVIKRKKNSQNPDGDEEENDDSDENEESNCEERIGMGEAQVRKKMEKMCGKPNKNYVEFYDNEDITLGAFLRKMCNEANENCRFCKKKNLNHVTNFYHGEGVIEISISEANKTHTQLTFAEKEMEKRKSDKNSSKKEKIVDSSSPITMSQEMLCKENQNKDRNSNEEVKRHCDKKIIGQKKSLVELQEYSFAKFLQQYFYNPNLLLQYTDEEVEDENLYESSSSNSSSPLDSIQSERKIHRDLIRTFALGDYRIKVKYKKIDTYTIDIVKFREIDNSSYLDSLSHKELELIRENFSVCASDISNEFQKIKFGLEKILDIPNSGADIFSVKNRLRANIRESSFRSSRILQNELNFRSYFEDTQDLLLNAENDFDKFKEDSFLEIDKFVNLEERNVLHLSMLRKKILIQIFNYTCIIFKSKRLLKRITETLYKLEPWQKQKKVKKESHNRNENSTSLIKDREPSDVDNRIPMTPSGRTRTTYDIKPLSDFSMAVRPDSPEKDKKVSNLKSLKELAGRHKARTSSIDVIIEENEHMLDEETVSNQDRDKSLDVKSEYNEIFPSIKIDLEDVKKLVKVQPKTDKIEVRNFSPPSDEEAKAEIFGELLASLEGEESTFLDNGNFKELQSVLLSLKTGINNISIPIHRYDVGSIIAYSLSTNCYYEGLARQNYMEFQSKFDHSSGEEMDINSKLHTASKMSSSPTKGPKDYVEKRDGVSSRKDVRPNSNNKRDTKKKEMIVLNDKTDVLDSEHQPHHIESEFLSYEKINFKMKWSTVNKEIKMKIDKNNTKLDSIESDVQEYCHKDKNIDELILPSYSKNFLDDENIVNNYLQLNEIKRSLELNSTQSGPKTKRNKNDVNLDSISNNNYHIPAPTLQLTKAYSAKGNTTRQTMDKSISKNSSMIPDLVITPMQTPVNQLTEKYKSKKVADILKDDHLDFEVTIYFPKKFEALRKFYCGSHEDFIKSIMKTSHWHDNSGGKTNSPFFKSGDQKYIFKEVNRGDIRMFTDFTPRYFDYLCKSFFHNFPCALAKILGAYKVTIKTNGRKNSLTEKYYVIIENINYGITDETHIIRYDLKGSTRNRFIRVEEPLGPRIGAAPVCLDTNFLLDNKSRPMALKNVYYKILMICINNDSLFFSRSNIVDYSLLVVIDKKNKTVRFGIIDYIQQYTMEKMVESKFKALIAAGDLPTILDPAPYKTRFQEAMKKYFIGV</sequence>
<keyword evidence="20" id="KW-1185">Reference proteome</keyword>
<dbReference type="GO" id="GO:0005524">
    <property type="term" value="F:ATP binding"/>
    <property type="evidence" value="ECO:0007669"/>
    <property type="project" value="UniProtKB-UniRule"/>
</dbReference>
<gene>
    <name evidence="19" type="ORF">ECRASSUSDP1_LOCUS24404</name>
</gene>
<feature type="compositionally biased region" description="Basic and acidic residues" evidence="16">
    <location>
        <begin position="1304"/>
        <end position="1334"/>
    </location>
</feature>
<feature type="compositionally biased region" description="Basic and acidic residues" evidence="16">
    <location>
        <begin position="725"/>
        <end position="743"/>
    </location>
</feature>
<dbReference type="Pfam" id="PF01363">
    <property type="entry name" value="FYVE"/>
    <property type="match status" value="1"/>
</dbReference>
<evidence type="ECO:0000256" key="7">
    <source>
        <dbReference type="ARBA" id="ARBA00022741"/>
    </source>
</evidence>
<dbReference type="FunFam" id="3.30.40.10:FF:000510">
    <property type="entry name" value="Phosphatidylinositol 3,5-kinase"/>
    <property type="match status" value="1"/>
</dbReference>
<comment type="subcellular location">
    <subcellularLocation>
        <location evidence="2">Cytoplasm</location>
    </subcellularLocation>
    <subcellularLocation>
        <location evidence="1">Endosome</location>
    </subcellularLocation>
</comment>
<dbReference type="InterPro" id="IPR002423">
    <property type="entry name" value="Cpn60/GroEL/TCP-1"/>
</dbReference>
<dbReference type="GO" id="GO:0010008">
    <property type="term" value="C:endosome membrane"/>
    <property type="evidence" value="ECO:0007669"/>
    <property type="project" value="TreeGrafter"/>
</dbReference>
<dbReference type="InterPro" id="IPR027483">
    <property type="entry name" value="PInositol-4-P-4/5-kinase_C_sf"/>
</dbReference>